<evidence type="ECO:0000313" key="3">
    <source>
        <dbReference type="Proteomes" id="UP000522663"/>
    </source>
</evidence>
<sequence>QTLKIVPHVQTLNDLQKLLGTINCLQLLLGIATQELYSLFQLLKRDTDLTSK</sequence>
<dbReference type="EMBL" id="VXAB01012025">
    <property type="protein sequence ID" value="NXJ14346.1"/>
    <property type="molecule type" value="Genomic_DNA"/>
</dbReference>
<dbReference type="GO" id="GO:0003964">
    <property type="term" value="F:RNA-directed DNA polymerase activity"/>
    <property type="evidence" value="ECO:0007669"/>
    <property type="project" value="InterPro"/>
</dbReference>
<dbReference type="Proteomes" id="UP000522663">
    <property type="component" value="Unassembled WGS sequence"/>
</dbReference>
<reference evidence="2 3" key="1">
    <citation type="submission" date="2019-09" db="EMBL/GenBank/DDBJ databases">
        <title>Bird 10,000 Genomes (B10K) Project - Family phase.</title>
        <authorList>
            <person name="Zhang G."/>
        </authorList>
    </citation>
    <scope>NUCLEOTIDE SEQUENCE [LARGE SCALE GENOMIC DNA]</scope>
    <source>
        <strain evidence="2">B10K-DU-001-53</strain>
        <tissue evidence="2">Muscle</tissue>
    </source>
</reference>
<feature type="non-terminal residue" evidence="2">
    <location>
        <position position="1"/>
    </location>
</feature>
<proteinExistence type="predicted"/>
<dbReference type="InterPro" id="IPR010661">
    <property type="entry name" value="RVT_thumb"/>
</dbReference>
<feature type="domain" description="Reverse transcriptase thumb" evidence="1">
    <location>
        <begin position="7"/>
        <end position="52"/>
    </location>
</feature>
<protein>
    <submittedName>
        <fullName evidence="2">POK8 protein</fullName>
    </submittedName>
</protein>
<dbReference type="InterPro" id="IPR043128">
    <property type="entry name" value="Rev_trsase/Diguanyl_cyclase"/>
</dbReference>
<dbReference type="AlphaFoldDB" id="A0A7K9YWC4"/>
<evidence type="ECO:0000313" key="2">
    <source>
        <dbReference type="EMBL" id="NXJ14346.1"/>
    </source>
</evidence>
<dbReference type="Gene3D" id="3.30.70.270">
    <property type="match status" value="1"/>
</dbReference>
<gene>
    <name evidence="2" type="primary">Ervk8_0</name>
    <name evidence="2" type="ORF">ODOGUJ_R15483</name>
</gene>
<dbReference type="SUPFAM" id="SSF56672">
    <property type="entry name" value="DNA/RNA polymerases"/>
    <property type="match status" value="1"/>
</dbReference>
<name>A0A7K9YWC4_9GALL</name>
<evidence type="ECO:0000259" key="1">
    <source>
        <dbReference type="Pfam" id="PF06817"/>
    </source>
</evidence>
<dbReference type="Pfam" id="PF06817">
    <property type="entry name" value="RVT_thumb"/>
    <property type="match status" value="1"/>
</dbReference>
<feature type="non-terminal residue" evidence="2">
    <location>
        <position position="52"/>
    </location>
</feature>
<keyword evidence="3" id="KW-1185">Reference proteome</keyword>
<accession>A0A7K9YWC4</accession>
<dbReference type="InterPro" id="IPR043502">
    <property type="entry name" value="DNA/RNA_pol_sf"/>
</dbReference>
<comment type="caution">
    <text evidence="2">The sequence shown here is derived from an EMBL/GenBank/DDBJ whole genome shotgun (WGS) entry which is preliminary data.</text>
</comment>
<dbReference type="OrthoDB" id="422540at2759"/>
<organism evidence="2 3">
    <name type="scientific">Odontophorus gujanensis</name>
    <name type="common">marbled wood quail</name>
    <dbReference type="NCBI Taxonomy" id="886794"/>
    <lineage>
        <taxon>Eukaryota</taxon>
        <taxon>Metazoa</taxon>
        <taxon>Chordata</taxon>
        <taxon>Craniata</taxon>
        <taxon>Vertebrata</taxon>
        <taxon>Euteleostomi</taxon>
        <taxon>Archelosauria</taxon>
        <taxon>Archosauria</taxon>
        <taxon>Dinosauria</taxon>
        <taxon>Saurischia</taxon>
        <taxon>Theropoda</taxon>
        <taxon>Coelurosauria</taxon>
        <taxon>Aves</taxon>
        <taxon>Neognathae</taxon>
        <taxon>Galloanserae</taxon>
        <taxon>Galliformes</taxon>
        <taxon>Odontophoridae</taxon>
        <taxon>Odontophorus</taxon>
    </lineage>
</organism>